<dbReference type="Proteomes" id="UP001152795">
    <property type="component" value="Unassembled WGS sequence"/>
</dbReference>
<name>A0A7D9EMX6_PARCT</name>
<dbReference type="SUPFAM" id="SSF58010">
    <property type="entry name" value="Fibrinogen coiled-coil and central regions"/>
    <property type="match status" value="1"/>
</dbReference>
<keyword evidence="1" id="KW-0175">Coiled coil</keyword>
<dbReference type="AlphaFoldDB" id="A0A7D9EMX6"/>
<evidence type="ECO:0000256" key="1">
    <source>
        <dbReference type="ARBA" id="ARBA00023054"/>
    </source>
</evidence>
<dbReference type="GO" id="GO:0007098">
    <property type="term" value="P:centrosome cycle"/>
    <property type="evidence" value="ECO:0007669"/>
    <property type="project" value="TreeGrafter"/>
</dbReference>
<dbReference type="Pfam" id="PF15035">
    <property type="entry name" value="Rootletin"/>
    <property type="match status" value="1"/>
</dbReference>
<dbReference type="GO" id="GO:0005814">
    <property type="term" value="C:centriole"/>
    <property type="evidence" value="ECO:0007669"/>
    <property type="project" value="TreeGrafter"/>
</dbReference>
<proteinExistence type="predicted"/>
<dbReference type="OrthoDB" id="3549872at2759"/>
<dbReference type="GO" id="GO:0005813">
    <property type="term" value="C:centrosome"/>
    <property type="evidence" value="ECO:0007669"/>
    <property type="project" value="TreeGrafter"/>
</dbReference>
<dbReference type="EMBL" id="CACRXK020007658">
    <property type="protein sequence ID" value="CAB4012847.1"/>
    <property type="molecule type" value="Genomic_DNA"/>
</dbReference>
<feature type="domain" description="Rootletin-like coiled-coil" evidence="2">
    <location>
        <begin position="163"/>
        <end position="348"/>
    </location>
</feature>
<accession>A0A7D9EMX6</accession>
<evidence type="ECO:0000259" key="2">
    <source>
        <dbReference type="Pfam" id="PF15035"/>
    </source>
</evidence>
<protein>
    <recommendedName>
        <fullName evidence="2">Rootletin-like coiled-coil domain-containing protein</fullName>
    </recommendedName>
</protein>
<keyword evidence="4" id="KW-1185">Reference proteome</keyword>
<dbReference type="Gene3D" id="1.20.5.50">
    <property type="match status" value="1"/>
</dbReference>
<organism evidence="3 4">
    <name type="scientific">Paramuricea clavata</name>
    <name type="common">Red gorgonian</name>
    <name type="synonym">Violescent sea-whip</name>
    <dbReference type="NCBI Taxonomy" id="317549"/>
    <lineage>
        <taxon>Eukaryota</taxon>
        <taxon>Metazoa</taxon>
        <taxon>Cnidaria</taxon>
        <taxon>Anthozoa</taxon>
        <taxon>Octocorallia</taxon>
        <taxon>Malacalcyonacea</taxon>
        <taxon>Plexauridae</taxon>
        <taxon>Paramuricea</taxon>
    </lineage>
</organism>
<evidence type="ECO:0000313" key="4">
    <source>
        <dbReference type="Proteomes" id="UP001152795"/>
    </source>
</evidence>
<dbReference type="PANTHER" id="PTHR23159:SF17">
    <property type="entry name" value="ROOTLETIN"/>
    <property type="match status" value="1"/>
</dbReference>
<dbReference type="PANTHER" id="PTHR23159">
    <property type="entry name" value="CENTROSOMAL PROTEIN 2"/>
    <property type="match status" value="1"/>
</dbReference>
<gene>
    <name evidence="3" type="ORF">PACLA_8A010675</name>
</gene>
<dbReference type="Gene3D" id="1.10.287.1490">
    <property type="match status" value="1"/>
</dbReference>
<dbReference type="InterPro" id="IPR055167">
    <property type="entry name" value="Rootletin-like_CC"/>
</dbReference>
<sequence length="790" mass="90925">MSVDRGEILSEYPMYEVDLDSPEEVEVDYGYHSIGKNILKLEEQHLQSDEKTSHNGKAYVPSKIRDIVTKSISSSEPKMSTGTLSDEKRALENEVGRLEDLLSSTRAERDEISSKYLAVSERLNEHVKNGGKSINTTDAGNDSLVQQVAYLRHKLDDEHASYKRKLQAYQDGQQRQAQLIQKLQAKVLQYKRKCGELETSMTEKIQGEEHAKKKLQDATDSLREKEEKLKETEEEHGNDLENSLIQLEQEQQRCAGLQHVNNMLREQLDDATEANEQLTVEVQKVTGENEKLKEELESRDEEEHAYFANEHNRLMSLWQTLTSFRRQFNEMKSATQKDLSVIRSEVNKSARTVQGACMDLDKNMRSLDSNLKLELEEERDKRVQLEQLLQHKIQDFIDLQALYAKDVETYNKRIQELENEKNKQNSMLKEKDGDVTILKTQIQSLETGMATRTEEWEVQTEYSQAAMREETELLSNTLKEVAKAILKDTEDSGKFVDGRSKCDSFDESLTAEAVELFEDIPITIARRSPSPSRAAQMRSLSPVRGRSPAVADNTLAMVQSAIHKRGLQVQKMKAVADAAKDSANESKKQLEFSEDERRKLEKTLNAVREELDTTKYKVNELHTDKERFRGHAENLEADKTNVEKTRQKLQEELDVVSSEIDKLKAANVELQRQRDNLEDEKEDLERDTAKLQKEMQRLHGLIEQSDEKQSTMREEFVHTKEQLARSVLDKEVVEQENAHVKELLSAAELQRAELELDMNKMRSEEIALRDALVKLQSLNEGLGMFYFSLR</sequence>
<reference evidence="3" key="1">
    <citation type="submission" date="2020-04" db="EMBL/GenBank/DDBJ databases">
        <authorList>
            <person name="Alioto T."/>
            <person name="Alioto T."/>
            <person name="Gomez Garrido J."/>
        </authorList>
    </citation>
    <scope>NUCLEOTIDE SEQUENCE</scope>
    <source>
        <strain evidence="3">A484AB</strain>
    </source>
</reference>
<comment type="caution">
    <text evidence="3">The sequence shown here is derived from an EMBL/GenBank/DDBJ whole genome shotgun (WGS) entry which is preliminary data.</text>
</comment>
<evidence type="ECO:0000313" key="3">
    <source>
        <dbReference type="EMBL" id="CAB4012847.1"/>
    </source>
</evidence>